<feature type="region of interest" description="Disordered" evidence="1">
    <location>
        <begin position="79"/>
        <end position="132"/>
    </location>
</feature>
<organism evidence="2 3">
    <name type="scientific">Fusarium venenatum</name>
    <dbReference type="NCBI Taxonomy" id="56646"/>
    <lineage>
        <taxon>Eukaryota</taxon>
        <taxon>Fungi</taxon>
        <taxon>Dikarya</taxon>
        <taxon>Ascomycota</taxon>
        <taxon>Pezizomycotina</taxon>
        <taxon>Sordariomycetes</taxon>
        <taxon>Hypocreomycetidae</taxon>
        <taxon>Hypocreales</taxon>
        <taxon>Nectriaceae</taxon>
        <taxon>Fusarium</taxon>
    </lineage>
</organism>
<dbReference type="Proteomes" id="UP000245910">
    <property type="component" value="Chromosome IIII"/>
</dbReference>
<name>A0A2L2SP50_9HYPO</name>
<protein>
    <submittedName>
        <fullName evidence="2">Uncharacterized protein</fullName>
    </submittedName>
</protein>
<accession>A0A2L2SP50</accession>
<evidence type="ECO:0000313" key="2">
    <source>
        <dbReference type="EMBL" id="CEI39536.1"/>
    </source>
</evidence>
<keyword evidence="3" id="KW-1185">Reference proteome</keyword>
<feature type="compositionally biased region" description="Basic and acidic residues" evidence="1">
    <location>
        <begin position="114"/>
        <end position="123"/>
    </location>
</feature>
<evidence type="ECO:0000256" key="1">
    <source>
        <dbReference type="SAM" id="MobiDB-lite"/>
    </source>
</evidence>
<dbReference type="EMBL" id="LN649232">
    <property type="protein sequence ID" value="CEI39536.1"/>
    <property type="molecule type" value="Genomic_DNA"/>
</dbReference>
<feature type="compositionally biased region" description="Low complexity" evidence="1">
    <location>
        <begin position="95"/>
        <end position="110"/>
    </location>
</feature>
<sequence length="132" mass="15373">MPILSFEISIYSTRQSHQKLHRLYTLKPQGTLPIQHIQVRMPTTTYNFTIGPSSGSSGGFTGRCNYCWCFLRGERKKKRIEKEEEKKDEEDTATQQQQQQQQHQQQIKQQLADLKARMDKIEARLPAPAPKE</sequence>
<reference evidence="3" key="1">
    <citation type="submission" date="2014-10" db="EMBL/GenBank/DDBJ databases">
        <authorList>
            <person name="King R."/>
        </authorList>
    </citation>
    <scope>NUCLEOTIDE SEQUENCE [LARGE SCALE GENOMIC DNA]</scope>
    <source>
        <strain evidence="3">A3/5</strain>
    </source>
</reference>
<dbReference type="AlphaFoldDB" id="A0A2L2SP50"/>
<proteinExistence type="predicted"/>
<evidence type="ECO:0000313" key="3">
    <source>
        <dbReference type="Proteomes" id="UP000245910"/>
    </source>
</evidence>